<dbReference type="RefSeq" id="WP_114705138.1">
    <property type="nucleotide sequence ID" value="NZ_QDKL01000001.1"/>
</dbReference>
<dbReference type="Pfam" id="PF00072">
    <property type="entry name" value="Response_reg"/>
    <property type="match status" value="1"/>
</dbReference>
<dbReference type="Gene3D" id="3.40.50.2300">
    <property type="match status" value="1"/>
</dbReference>
<dbReference type="SMART" id="SM00448">
    <property type="entry name" value="REC"/>
    <property type="match status" value="1"/>
</dbReference>
<evidence type="ECO:0000313" key="4">
    <source>
        <dbReference type="EMBL" id="RZF22194.1"/>
    </source>
</evidence>
<dbReference type="InterPro" id="IPR050595">
    <property type="entry name" value="Bact_response_regulator"/>
</dbReference>
<dbReference type="CDD" id="cd00156">
    <property type="entry name" value="REC"/>
    <property type="match status" value="1"/>
</dbReference>
<sequence>MKTDRKKVILVAEDEPILNEMYVEAFESLGYKTVGVHDGHQALAFAKENQVDFLVTDLKMPKMDGITLIEELRKIHPEIPPVLIITGFIDEANTLRAKELGALDLMTKPFDFDNVIGKIEKTFDQAS</sequence>
<feature type="modified residue" description="4-aspartylphosphate" evidence="2">
    <location>
        <position position="57"/>
    </location>
</feature>
<dbReference type="SUPFAM" id="SSF52172">
    <property type="entry name" value="CheY-like"/>
    <property type="match status" value="1"/>
</dbReference>
<name>A0ABY0IKY7_9BACT</name>
<dbReference type="InterPro" id="IPR011006">
    <property type="entry name" value="CheY-like_superfamily"/>
</dbReference>
<dbReference type="InterPro" id="IPR001789">
    <property type="entry name" value="Sig_transdc_resp-reg_receiver"/>
</dbReference>
<evidence type="ECO:0000256" key="2">
    <source>
        <dbReference type="PROSITE-ProRule" id="PRU00169"/>
    </source>
</evidence>
<protein>
    <submittedName>
        <fullName evidence="4">Response regulator</fullName>
    </submittedName>
</protein>
<evidence type="ECO:0000313" key="5">
    <source>
        <dbReference type="Proteomes" id="UP000443582"/>
    </source>
</evidence>
<dbReference type="EMBL" id="QDKL01000001">
    <property type="protein sequence ID" value="RZF22194.1"/>
    <property type="molecule type" value="Genomic_DNA"/>
</dbReference>
<reference evidence="5" key="1">
    <citation type="journal article" date="2019" name="Int. J. Syst. Evol. Microbiol.">
        <title>Halobacteriovorax valvorus sp. nov., a novel prokaryotic predator isolated from coastal seawater of China.</title>
        <authorList>
            <person name="Chen M.-X."/>
        </authorList>
    </citation>
    <scope>NUCLEOTIDE SEQUENCE [LARGE SCALE GENOMIC DNA]</scope>
    <source>
        <strain evidence="5">BL9</strain>
    </source>
</reference>
<dbReference type="PANTHER" id="PTHR44591:SF3">
    <property type="entry name" value="RESPONSE REGULATORY DOMAIN-CONTAINING PROTEIN"/>
    <property type="match status" value="1"/>
</dbReference>
<dbReference type="PANTHER" id="PTHR44591">
    <property type="entry name" value="STRESS RESPONSE REGULATOR PROTEIN 1"/>
    <property type="match status" value="1"/>
</dbReference>
<evidence type="ECO:0000259" key="3">
    <source>
        <dbReference type="PROSITE" id="PS50110"/>
    </source>
</evidence>
<dbReference type="PROSITE" id="PS50110">
    <property type="entry name" value="RESPONSE_REGULATORY"/>
    <property type="match status" value="1"/>
</dbReference>
<accession>A0ABY0IKY7</accession>
<feature type="domain" description="Response regulatory" evidence="3">
    <location>
        <begin position="8"/>
        <end position="123"/>
    </location>
</feature>
<evidence type="ECO:0000256" key="1">
    <source>
        <dbReference type="ARBA" id="ARBA00022553"/>
    </source>
</evidence>
<gene>
    <name evidence="4" type="ORF">DAY19_00060</name>
</gene>
<comment type="caution">
    <text evidence="4">The sequence shown here is derived from an EMBL/GenBank/DDBJ whole genome shotgun (WGS) entry which is preliminary data.</text>
</comment>
<keyword evidence="5" id="KW-1185">Reference proteome</keyword>
<dbReference type="Proteomes" id="UP000443582">
    <property type="component" value="Unassembled WGS sequence"/>
</dbReference>
<keyword evidence="1 2" id="KW-0597">Phosphoprotein</keyword>
<organism evidence="4 5">
    <name type="scientific">Halobacteriovorax vibrionivorans</name>
    <dbReference type="NCBI Taxonomy" id="2152716"/>
    <lineage>
        <taxon>Bacteria</taxon>
        <taxon>Pseudomonadati</taxon>
        <taxon>Bdellovibrionota</taxon>
        <taxon>Bacteriovoracia</taxon>
        <taxon>Bacteriovoracales</taxon>
        <taxon>Halobacteriovoraceae</taxon>
        <taxon>Halobacteriovorax</taxon>
    </lineage>
</organism>
<proteinExistence type="predicted"/>